<dbReference type="HOGENOM" id="CLU_849468_0_0_11"/>
<evidence type="ECO:0000313" key="2">
    <source>
        <dbReference type="EMBL" id="ACV79085.1"/>
    </source>
</evidence>
<accession>C8X8N0</accession>
<dbReference type="OrthoDB" id="9910751at2"/>
<reference evidence="2 3" key="2">
    <citation type="journal article" date="2010" name="Stand. Genomic Sci.">
        <title>Complete genome sequence of Nakamurella multipartita type strain (Y-104).</title>
        <authorList>
            <person name="Tice H."/>
            <person name="Mayilraj S."/>
            <person name="Sims D."/>
            <person name="Lapidus A."/>
            <person name="Nolan M."/>
            <person name="Lucas S."/>
            <person name="Glavina Del Rio T."/>
            <person name="Copeland A."/>
            <person name="Cheng J.F."/>
            <person name="Meincke L."/>
            <person name="Bruce D."/>
            <person name="Goodwin L."/>
            <person name="Pitluck S."/>
            <person name="Ivanova N."/>
            <person name="Mavromatis K."/>
            <person name="Ovchinnikova G."/>
            <person name="Pati A."/>
            <person name="Chen A."/>
            <person name="Palaniappan K."/>
            <person name="Land M."/>
            <person name="Hauser L."/>
            <person name="Chang Y.J."/>
            <person name="Jeffries C.D."/>
            <person name="Detter J.C."/>
            <person name="Brettin T."/>
            <person name="Rohde M."/>
            <person name="Goker M."/>
            <person name="Bristow J."/>
            <person name="Eisen J.A."/>
            <person name="Markowitz V."/>
            <person name="Hugenholtz P."/>
            <person name="Kyrpides N.C."/>
            <person name="Klenk H.P."/>
            <person name="Chen F."/>
        </authorList>
    </citation>
    <scope>NUCLEOTIDE SEQUENCE [LARGE SCALE GENOMIC DNA]</scope>
    <source>
        <strain evidence="3">ATCC 700099 / DSM 44233 / CIP 104796 / JCM 9543 / NBRC 105858 / Y-104</strain>
    </source>
</reference>
<keyword evidence="3" id="KW-1185">Reference proteome</keyword>
<feature type="region of interest" description="Disordered" evidence="1">
    <location>
        <begin position="1"/>
        <end position="46"/>
    </location>
</feature>
<protein>
    <submittedName>
        <fullName evidence="2">Uncharacterized protein</fullName>
    </submittedName>
</protein>
<dbReference type="STRING" id="479431.Namu_2739"/>
<dbReference type="EMBL" id="CP001737">
    <property type="protein sequence ID" value="ACV79085.1"/>
    <property type="molecule type" value="Genomic_DNA"/>
</dbReference>
<dbReference type="AlphaFoldDB" id="C8X8N0"/>
<evidence type="ECO:0000256" key="1">
    <source>
        <dbReference type="SAM" id="MobiDB-lite"/>
    </source>
</evidence>
<dbReference type="RefSeq" id="WP_015747964.1">
    <property type="nucleotide sequence ID" value="NC_013235.1"/>
</dbReference>
<reference evidence="3" key="1">
    <citation type="submission" date="2009-09" db="EMBL/GenBank/DDBJ databases">
        <title>The complete genome of Nakamurella multipartita DSM 44233.</title>
        <authorList>
            <consortium name="US DOE Joint Genome Institute (JGI-PGF)"/>
            <person name="Lucas S."/>
            <person name="Copeland A."/>
            <person name="Lapidus A."/>
            <person name="Glavina del Rio T."/>
            <person name="Dalin E."/>
            <person name="Tice H."/>
            <person name="Bruce D."/>
            <person name="Goodwin L."/>
            <person name="Pitluck S."/>
            <person name="Kyrpides N."/>
            <person name="Mavromatis K."/>
            <person name="Ivanova N."/>
            <person name="Ovchinnikova G."/>
            <person name="Sims D."/>
            <person name="Meincke L."/>
            <person name="Brettin T."/>
            <person name="Detter J.C."/>
            <person name="Han C."/>
            <person name="Larimer F."/>
            <person name="Land M."/>
            <person name="Hauser L."/>
            <person name="Markowitz V."/>
            <person name="Cheng J.-F."/>
            <person name="Hugenholtz P."/>
            <person name="Woyke T."/>
            <person name="Wu D."/>
            <person name="Klenk H.-P."/>
            <person name="Eisen J.A."/>
        </authorList>
    </citation>
    <scope>NUCLEOTIDE SEQUENCE [LARGE SCALE GENOMIC DNA]</scope>
    <source>
        <strain evidence="3">ATCC 700099 / DSM 44233 / CIP 104796 / JCM 9543 / NBRC 105858 / Y-104</strain>
    </source>
</reference>
<dbReference type="KEGG" id="nml:Namu_2739"/>
<gene>
    <name evidence="2" type="ordered locus">Namu_2739</name>
</gene>
<organism evidence="2 3">
    <name type="scientific">Nakamurella multipartita (strain ATCC 700099 / DSM 44233 / CIP 104796 / JCM 9543 / NBRC 105858 / Y-104)</name>
    <name type="common">Microsphaera multipartita</name>
    <dbReference type="NCBI Taxonomy" id="479431"/>
    <lineage>
        <taxon>Bacteria</taxon>
        <taxon>Bacillati</taxon>
        <taxon>Actinomycetota</taxon>
        <taxon>Actinomycetes</taxon>
        <taxon>Nakamurellales</taxon>
        <taxon>Nakamurellaceae</taxon>
        <taxon>Nakamurella</taxon>
    </lineage>
</organism>
<sequence>MSQHQARVPAGVTTGGQFARDRRSTSTVTLAPDTAAGQPDEADGEVRRVVDQARSAARFASRRTGQDSDDIAGDAILAMVESNNRGRPWTAMSRGEINTIVPRIAYRKMSGLNSGEDFEGFRRFRAEVARIEQSENRVVGDAEADRIADRVRMSMPPKRRPKIGYHRPSRDRTDVRIDAQPTDGLLGVDVDYLSAADDSEDIEQSAFAYRLAEIEQIRHQEGRWAAMTVLRPAPLPQPNLLSEQQATELRRQVTRMGGARAVAMAWREGRASPQAAAAYFAAFGEIDDTGRDQVAETFMLAGTSENTDRVFSEVVSNATRRRPAGGR</sequence>
<proteinExistence type="predicted"/>
<evidence type="ECO:0000313" key="3">
    <source>
        <dbReference type="Proteomes" id="UP000002218"/>
    </source>
</evidence>
<dbReference type="Proteomes" id="UP000002218">
    <property type="component" value="Chromosome"/>
</dbReference>
<dbReference type="InParanoid" id="C8X8N0"/>
<name>C8X8N0_NAKMY</name>